<evidence type="ECO:0000313" key="3">
    <source>
        <dbReference type="EMBL" id="MFC5565625.1"/>
    </source>
</evidence>
<dbReference type="InterPro" id="IPR008979">
    <property type="entry name" value="Galactose-bd-like_sf"/>
</dbReference>
<gene>
    <name evidence="3" type="ORF">ACFPOC_04240</name>
</gene>
<keyword evidence="2" id="KW-0732">Signal</keyword>
<keyword evidence="4" id="KW-1185">Reference proteome</keyword>
<feature type="signal peptide" evidence="2">
    <location>
        <begin position="1"/>
        <end position="19"/>
    </location>
</feature>
<evidence type="ECO:0000256" key="2">
    <source>
        <dbReference type="SAM" id="SignalP"/>
    </source>
</evidence>
<dbReference type="RefSeq" id="WP_209838175.1">
    <property type="nucleotide sequence ID" value="NZ_JAGGJP010000002.1"/>
</dbReference>
<dbReference type="InterPro" id="IPR022472">
    <property type="entry name" value="VPLPA-CTERM"/>
</dbReference>
<dbReference type="SUPFAM" id="SSF49785">
    <property type="entry name" value="Galactose-binding domain-like"/>
    <property type="match status" value="1"/>
</dbReference>
<organism evidence="3 4">
    <name type="scientific">Rubellimicrobium aerolatum</name>
    <dbReference type="NCBI Taxonomy" id="490979"/>
    <lineage>
        <taxon>Bacteria</taxon>
        <taxon>Pseudomonadati</taxon>
        <taxon>Pseudomonadota</taxon>
        <taxon>Alphaproteobacteria</taxon>
        <taxon>Rhodobacterales</taxon>
        <taxon>Roseobacteraceae</taxon>
        <taxon>Rubellimicrobium</taxon>
    </lineage>
</organism>
<proteinExistence type="predicted"/>
<keyword evidence="1" id="KW-0812">Transmembrane</keyword>
<dbReference type="Gene3D" id="2.60.120.260">
    <property type="entry name" value="Galactose-binding domain-like"/>
    <property type="match status" value="1"/>
</dbReference>
<accession>A0ABW0S9S7</accession>
<feature type="chain" id="PRO_5045810492" evidence="2">
    <location>
        <begin position="20"/>
        <end position="195"/>
    </location>
</feature>
<dbReference type="NCBIfam" id="TIGR03370">
    <property type="entry name" value="VPLPA-CTERM"/>
    <property type="match status" value="1"/>
</dbReference>
<evidence type="ECO:0000256" key="1">
    <source>
        <dbReference type="SAM" id="Phobius"/>
    </source>
</evidence>
<protein>
    <submittedName>
        <fullName evidence="3">VPLPA-CTERM sorting domain-containing protein</fullName>
    </submittedName>
</protein>
<comment type="caution">
    <text evidence="3">The sequence shown here is derived from an EMBL/GenBank/DDBJ whole genome shotgun (WGS) entry which is preliminary data.</text>
</comment>
<evidence type="ECO:0000313" key="4">
    <source>
        <dbReference type="Proteomes" id="UP001596056"/>
    </source>
</evidence>
<feature type="transmembrane region" description="Helical" evidence="1">
    <location>
        <begin position="170"/>
        <end position="189"/>
    </location>
</feature>
<keyword evidence="1" id="KW-0472">Membrane</keyword>
<dbReference type="EMBL" id="JBHSNA010000002">
    <property type="protein sequence ID" value="MFC5565625.1"/>
    <property type="molecule type" value="Genomic_DNA"/>
</dbReference>
<reference evidence="4" key="1">
    <citation type="journal article" date="2019" name="Int. J. Syst. Evol. Microbiol.">
        <title>The Global Catalogue of Microorganisms (GCM) 10K type strain sequencing project: providing services to taxonomists for standard genome sequencing and annotation.</title>
        <authorList>
            <consortium name="The Broad Institute Genomics Platform"/>
            <consortium name="The Broad Institute Genome Sequencing Center for Infectious Disease"/>
            <person name="Wu L."/>
            <person name="Ma J."/>
        </authorList>
    </citation>
    <scope>NUCLEOTIDE SEQUENCE [LARGE SCALE GENOMIC DNA]</scope>
    <source>
        <strain evidence="4">KACC 11588</strain>
    </source>
</reference>
<name>A0ABW0S9S7_9RHOB</name>
<keyword evidence="1" id="KW-1133">Transmembrane helix</keyword>
<dbReference type="Proteomes" id="UP001596056">
    <property type="component" value="Unassembled WGS sequence"/>
</dbReference>
<sequence length="195" mass="19783">MLKTLLATAALLAATTAGATPVAPLLVNGDFEDGLTGWTATAWGDTWIGAEVDSGPDGSANLGAGLYAGAGATLSQSFATTAGHAYALSFWSFNSWWGDVPILYAFGDVAGEVSDIPRWIETTATVVASSAITTLTFTFDAADVPEDYNAYLGLDDVTITDEGPAAPAPVPLPASGLLLMGALAGAGALRRKRAA</sequence>